<evidence type="ECO:0000256" key="4">
    <source>
        <dbReference type="ARBA" id="ARBA00005225"/>
    </source>
</evidence>
<dbReference type="Gene3D" id="3.30.420.40">
    <property type="match status" value="1"/>
</dbReference>
<evidence type="ECO:0000256" key="3">
    <source>
        <dbReference type="ARBA" id="ARBA00004496"/>
    </source>
</evidence>
<dbReference type="HAMAP" id="MF_01274">
    <property type="entry name" value="Pantothen_kinase_3"/>
    <property type="match status" value="1"/>
</dbReference>
<comment type="pathway">
    <text evidence="4 16">Cofactor biosynthesis; coenzyme A biosynthesis; CoA from (R)-pantothenate: step 1/5.</text>
</comment>
<evidence type="ECO:0000256" key="11">
    <source>
        <dbReference type="ARBA" id="ARBA00022840"/>
    </source>
</evidence>
<dbReference type="KEGG" id="echi:FKX85_06300"/>
<feature type="binding site" evidence="16">
    <location>
        <position position="170"/>
    </location>
    <ligand>
        <name>substrate</name>
    </ligand>
</feature>
<evidence type="ECO:0000256" key="6">
    <source>
        <dbReference type="ARBA" id="ARBA00012102"/>
    </source>
</evidence>
<feature type="binding site" evidence="16">
    <location>
        <position position="82"/>
    </location>
    <ligand>
        <name>substrate</name>
    </ligand>
</feature>
<keyword evidence="10 16" id="KW-0418">Kinase</keyword>
<dbReference type="Proteomes" id="UP000316614">
    <property type="component" value="Chromosome"/>
</dbReference>
<dbReference type="PANTHER" id="PTHR34265:SF1">
    <property type="entry name" value="TYPE III PANTOTHENATE KINASE"/>
    <property type="match status" value="1"/>
</dbReference>
<feature type="binding site" evidence="16">
    <location>
        <begin position="89"/>
        <end position="92"/>
    </location>
    <ligand>
        <name>substrate</name>
    </ligand>
</feature>
<comment type="function">
    <text evidence="16">Catalyzes the phosphorylation of pantothenate (Pan), the first step in CoA biosynthesis.</text>
</comment>
<dbReference type="NCBIfam" id="TIGR00671">
    <property type="entry name" value="baf"/>
    <property type="match status" value="1"/>
</dbReference>
<dbReference type="GO" id="GO:0005737">
    <property type="term" value="C:cytoplasm"/>
    <property type="evidence" value="ECO:0007669"/>
    <property type="project" value="UniProtKB-SubCell"/>
</dbReference>
<dbReference type="Pfam" id="PF03309">
    <property type="entry name" value="Pan_kinase"/>
    <property type="match status" value="1"/>
</dbReference>
<dbReference type="EMBL" id="CP041253">
    <property type="protein sequence ID" value="QDH78666.1"/>
    <property type="molecule type" value="Genomic_DNA"/>
</dbReference>
<evidence type="ECO:0000256" key="14">
    <source>
        <dbReference type="ARBA" id="ARBA00038036"/>
    </source>
</evidence>
<feature type="binding site" evidence="16">
    <location>
        <position position="115"/>
    </location>
    <ligand>
        <name>ATP</name>
        <dbReference type="ChEBI" id="CHEBI:30616"/>
    </ligand>
</feature>
<keyword evidence="16" id="KW-0479">Metal-binding</keyword>
<dbReference type="UniPathway" id="UPA00241">
    <property type="reaction ID" value="UER00352"/>
</dbReference>
<protein>
    <recommendedName>
        <fullName evidence="15 16">Type III pantothenate kinase</fullName>
        <ecNumber evidence="6 16">2.7.1.33</ecNumber>
    </recommendedName>
    <alternativeName>
        <fullName evidence="16">PanK-III</fullName>
    </alternativeName>
    <alternativeName>
        <fullName evidence="16">Pantothenic acid kinase</fullName>
    </alternativeName>
</protein>
<evidence type="ECO:0000256" key="8">
    <source>
        <dbReference type="ARBA" id="ARBA00022679"/>
    </source>
</evidence>
<evidence type="ECO:0000256" key="15">
    <source>
        <dbReference type="ARBA" id="ARBA00040883"/>
    </source>
</evidence>
<comment type="subcellular location">
    <subcellularLocation>
        <location evidence="3 16">Cytoplasm</location>
    </subcellularLocation>
</comment>
<evidence type="ECO:0000256" key="16">
    <source>
        <dbReference type="HAMAP-Rule" id="MF_01274"/>
    </source>
</evidence>
<dbReference type="InterPro" id="IPR043129">
    <property type="entry name" value="ATPase_NBD"/>
</dbReference>
<comment type="catalytic activity">
    <reaction evidence="1 16">
        <text>(R)-pantothenate + ATP = (R)-4'-phosphopantothenate + ADP + H(+)</text>
        <dbReference type="Rhea" id="RHEA:16373"/>
        <dbReference type="ChEBI" id="CHEBI:10986"/>
        <dbReference type="ChEBI" id="CHEBI:15378"/>
        <dbReference type="ChEBI" id="CHEBI:29032"/>
        <dbReference type="ChEBI" id="CHEBI:30616"/>
        <dbReference type="ChEBI" id="CHEBI:456216"/>
        <dbReference type="EC" id="2.7.1.33"/>
    </reaction>
</comment>
<dbReference type="SUPFAM" id="SSF53067">
    <property type="entry name" value="Actin-like ATPase domain"/>
    <property type="match status" value="2"/>
</dbReference>
<dbReference type="PANTHER" id="PTHR34265">
    <property type="entry name" value="TYPE III PANTOTHENATE KINASE"/>
    <property type="match status" value="1"/>
</dbReference>
<evidence type="ECO:0000256" key="1">
    <source>
        <dbReference type="ARBA" id="ARBA00001206"/>
    </source>
</evidence>
<dbReference type="OrthoDB" id="9804707at2"/>
<gene>
    <name evidence="16" type="primary">coaX</name>
    <name evidence="17" type="ORF">FKX85_06300</name>
</gene>
<evidence type="ECO:0000256" key="13">
    <source>
        <dbReference type="ARBA" id="ARBA00022993"/>
    </source>
</evidence>
<evidence type="ECO:0000256" key="5">
    <source>
        <dbReference type="ARBA" id="ARBA00011738"/>
    </source>
</evidence>
<evidence type="ECO:0000256" key="12">
    <source>
        <dbReference type="ARBA" id="ARBA00022958"/>
    </source>
</evidence>
<dbReference type="GO" id="GO:0005524">
    <property type="term" value="F:ATP binding"/>
    <property type="evidence" value="ECO:0007669"/>
    <property type="project" value="UniProtKB-UniRule"/>
</dbReference>
<keyword evidence="12 16" id="KW-0630">Potassium</keyword>
<evidence type="ECO:0000256" key="7">
    <source>
        <dbReference type="ARBA" id="ARBA00022490"/>
    </source>
</evidence>
<keyword evidence="11 16" id="KW-0067">ATP-binding</keyword>
<dbReference type="GO" id="GO:0015937">
    <property type="term" value="P:coenzyme A biosynthetic process"/>
    <property type="evidence" value="ECO:0007669"/>
    <property type="project" value="UniProtKB-UniRule"/>
</dbReference>
<feature type="active site" description="Proton acceptor" evidence="16">
    <location>
        <position position="91"/>
    </location>
</feature>
<keyword evidence="8 16" id="KW-0808">Transferase</keyword>
<comment type="similarity">
    <text evidence="14 16">Belongs to the type III pantothenate kinase family.</text>
</comment>
<evidence type="ECO:0000256" key="10">
    <source>
        <dbReference type="ARBA" id="ARBA00022777"/>
    </source>
</evidence>
<feature type="binding site" evidence="16">
    <location>
        <position position="112"/>
    </location>
    <ligand>
        <name>K(+)</name>
        <dbReference type="ChEBI" id="CHEBI:29103"/>
    </ligand>
</feature>
<feature type="binding site" evidence="16">
    <location>
        <begin position="7"/>
        <end position="14"/>
    </location>
    <ligand>
        <name>ATP</name>
        <dbReference type="ChEBI" id="CHEBI:30616"/>
    </ligand>
</feature>
<comment type="cofactor">
    <cofactor evidence="16">
        <name>NH4(+)</name>
        <dbReference type="ChEBI" id="CHEBI:28938"/>
    </cofactor>
    <cofactor evidence="16">
        <name>K(+)</name>
        <dbReference type="ChEBI" id="CHEBI:29103"/>
    </cofactor>
    <text evidence="16">A monovalent cation. Ammonium or potassium.</text>
</comment>
<dbReference type="GO" id="GO:0046872">
    <property type="term" value="F:metal ion binding"/>
    <property type="evidence" value="ECO:0007669"/>
    <property type="project" value="UniProtKB-KW"/>
</dbReference>
<keyword evidence="7 16" id="KW-0963">Cytoplasm</keyword>
<keyword evidence="13 16" id="KW-0173">Coenzyme A biosynthesis</keyword>
<dbReference type="GO" id="GO:0004594">
    <property type="term" value="F:pantothenate kinase activity"/>
    <property type="evidence" value="ECO:0007669"/>
    <property type="project" value="UniProtKB-UniRule"/>
</dbReference>
<reference evidence="17 18" key="1">
    <citation type="submission" date="2019-06" db="EMBL/GenBank/DDBJ databases">
        <title>Echinicola alkalisoli sp. nov. isolated from saline soil.</title>
        <authorList>
            <person name="Sun J.-Q."/>
            <person name="Xu L."/>
        </authorList>
    </citation>
    <scope>NUCLEOTIDE SEQUENCE [LARGE SCALE GENOMIC DNA]</scope>
    <source>
        <strain evidence="17 18">LN3S3</strain>
    </source>
</reference>
<sequence>MKNLIIDIGNTRIKSALFHGEELVEDCVEEYLDELLLKVGPWDFDHVLVSSVRWSKNELEVMLPFSFLFLDRSMPLPVTNAYETPHTLGLDRIAAAIGAHRMAGGSAVLSIDLGTCITYDFIDHSSCYQGGAISPGVQMRFKAMHAQTARLPLLEHVPSDGFPPLMGNNTQEGMKSGVYYGVYFEMEGIISQYRSHYQDLKVFICGGDAKFFESLTKDYIFVIPNLVLHGLNRILNYNVNTN</sequence>
<accession>A0A514CFS6</accession>
<proteinExistence type="inferred from homology"/>
<evidence type="ECO:0000256" key="9">
    <source>
        <dbReference type="ARBA" id="ARBA00022741"/>
    </source>
</evidence>
<evidence type="ECO:0000313" key="18">
    <source>
        <dbReference type="Proteomes" id="UP000316614"/>
    </source>
</evidence>
<dbReference type="CDD" id="cd24015">
    <property type="entry name" value="ASKHA_NBD_PanK-III"/>
    <property type="match status" value="1"/>
</dbReference>
<dbReference type="AlphaFoldDB" id="A0A514CFS6"/>
<comment type="cofactor">
    <cofactor evidence="2">
        <name>K(+)</name>
        <dbReference type="ChEBI" id="CHEBI:29103"/>
    </cofactor>
</comment>
<comment type="subunit">
    <text evidence="5 16">Homodimer.</text>
</comment>
<name>A0A514CFS6_9BACT</name>
<evidence type="ECO:0000313" key="17">
    <source>
        <dbReference type="EMBL" id="QDH78666.1"/>
    </source>
</evidence>
<evidence type="ECO:0000256" key="2">
    <source>
        <dbReference type="ARBA" id="ARBA00001958"/>
    </source>
</evidence>
<keyword evidence="9 16" id="KW-0547">Nucleotide-binding</keyword>
<keyword evidence="18" id="KW-1185">Reference proteome</keyword>
<dbReference type="InterPro" id="IPR004619">
    <property type="entry name" value="Type_III_PanK"/>
</dbReference>
<dbReference type="EC" id="2.7.1.33" evidence="6 16"/>
<organism evidence="17 18">
    <name type="scientific">Echinicola soli</name>
    <dbReference type="NCBI Taxonomy" id="2591634"/>
    <lineage>
        <taxon>Bacteria</taxon>
        <taxon>Pseudomonadati</taxon>
        <taxon>Bacteroidota</taxon>
        <taxon>Cytophagia</taxon>
        <taxon>Cytophagales</taxon>
        <taxon>Cyclobacteriaceae</taxon>
        <taxon>Echinicola</taxon>
    </lineage>
</organism>